<accession>A0A0L1JTT1</accession>
<keyword evidence="1" id="KW-0812">Transmembrane</keyword>
<dbReference type="EMBL" id="AQQZ01000001">
    <property type="protein sequence ID" value="KNG95155.1"/>
    <property type="molecule type" value="Genomic_DNA"/>
</dbReference>
<dbReference type="Proteomes" id="UP000036938">
    <property type="component" value="Unassembled WGS sequence"/>
</dbReference>
<dbReference type="OrthoDB" id="7862849at2"/>
<organism evidence="2 3">
    <name type="scientific">Pseudaestuariivita atlantica</name>
    <dbReference type="NCBI Taxonomy" id="1317121"/>
    <lineage>
        <taxon>Bacteria</taxon>
        <taxon>Pseudomonadati</taxon>
        <taxon>Pseudomonadota</taxon>
        <taxon>Alphaproteobacteria</taxon>
        <taxon>Rhodobacterales</taxon>
        <taxon>Paracoccaceae</taxon>
        <taxon>Pseudaestuariivita</taxon>
    </lineage>
</organism>
<reference evidence="2 3" key="1">
    <citation type="journal article" date="2015" name="Int. J. Syst. Evol. Microbiol.">
        <title>Aestuariivita atlantica sp. nov., isolated from deep sea sediment of the Atlantic Ocean.</title>
        <authorList>
            <person name="Li G."/>
            <person name="Lai Q."/>
            <person name="Du Y."/>
            <person name="Liu X."/>
            <person name="Sun F."/>
            <person name="Shao Z."/>
        </authorList>
    </citation>
    <scope>NUCLEOTIDE SEQUENCE [LARGE SCALE GENOMIC DNA]</scope>
    <source>
        <strain evidence="2 3">22II-S11-z3</strain>
    </source>
</reference>
<gene>
    <name evidence="2" type="ORF">ATO11_00430</name>
</gene>
<evidence type="ECO:0000313" key="3">
    <source>
        <dbReference type="Proteomes" id="UP000036938"/>
    </source>
</evidence>
<keyword evidence="1" id="KW-0472">Membrane</keyword>
<keyword evidence="1" id="KW-1133">Transmembrane helix</keyword>
<dbReference type="InterPro" id="IPR018919">
    <property type="entry name" value="DUF2484"/>
</dbReference>
<comment type="caution">
    <text evidence="2">The sequence shown here is derived from an EMBL/GenBank/DDBJ whole genome shotgun (WGS) entry which is preliminary data.</text>
</comment>
<evidence type="ECO:0000256" key="1">
    <source>
        <dbReference type="SAM" id="Phobius"/>
    </source>
</evidence>
<dbReference type="STRING" id="1317121.ATO11_00430"/>
<dbReference type="Pfam" id="PF10658">
    <property type="entry name" value="DUF2484"/>
    <property type="match status" value="1"/>
</dbReference>
<dbReference type="AlphaFoldDB" id="A0A0L1JTT1"/>
<evidence type="ECO:0000313" key="2">
    <source>
        <dbReference type="EMBL" id="KNG95155.1"/>
    </source>
</evidence>
<protein>
    <recommendedName>
        <fullName evidence="4">UDP-N-acetylmuramate--alanine ligase</fullName>
    </recommendedName>
</protein>
<dbReference type="PATRIC" id="fig|1317121.7.peg.88"/>
<dbReference type="RefSeq" id="WP_050528869.1">
    <property type="nucleotide sequence ID" value="NZ_AQQZ01000001.1"/>
</dbReference>
<feature type="transmembrane region" description="Helical" evidence="1">
    <location>
        <begin position="52"/>
        <end position="73"/>
    </location>
</feature>
<evidence type="ECO:0008006" key="4">
    <source>
        <dbReference type="Google" id="ProtNLM"/>
    </source>
</evidence>
<proteinExistence type="predicted"/>
<sequence length="88" mass="9917">MTWSLAAACGWALVANLLAMLPSRDNHWRRAYVLIAVGVPILGWVTYENGPWWGLGVLVAAMSVLRWPVIYLGRWLRRTVIRSDVEPG</sequence>
<keyword evidence="3" id="KW-1185">Reference proteome</keyword>
<name>A0A0L1JTT1_9RHOB</name>